<dbReference type="Pfam" id="PF00079">
    <property type="entry name" value="Serpin"/>
    <property type="match status" value="1"/>
</dbReference>
<evidence type="ECO:0000313" key="5">
    <source>
        <dbReference type="Proteomes" id="UP001187315"/>
    </source>
</evidence>
<dbReference type="PANTHER" id="PTHR11461">
    <property type="entry name" value="SERINE PROTEASE INHIBITOR, SERPIN"/>
    <property type="match status" value="1"/>
</dbReference>
<dbReference type="InterPro" id="IPR023796">
    <property type="entry name" value="Serpin_dom"/>
</dbReference>
<sequence>MRHLSLTSFLCLMMVERRTCHGDSVTNFDTEFGTSVYRALAKKDNSSNLIVSPASISLGLRVLQLGARGNTLAQLERTVGFDTNDSSILETGSQSRCDLYNSAQGARLQFTNTLLIQSGVHLRPEFTQDAMQWCNSSLISVNFSLPNYTQGQFQEPTSSGEERDAITEGSWWVTVPYMALLSSVDFQGIWQKQFLFRGTQNRPFSLANGSTINVPMMYQSTKVMFGQFHLPSDHRYAVLELPYFGKSLSLLLVIPSDRKTPLSLFQTQLTGRTVAFWDTGLRLTKMDVFLPRFKLQSRLNLKPVLQSLGISDAFDPFVADFRGISDTEGFYVSEAIHQAMIDVTEDGTAAAAATAMVLLKRSRAPVLKADRPFLFILRRVNRGSMLFIGRVMNPVE</sequence>
<dbReference type="GO" id="GO:0005615">
    <property type="term" value="C:extracellular space"/>
    <property type="evidence" value="ECO:0007669"/>
    <property type="project" value="InterPro"/>
</dbReference>
<organism evidence="4 5">
    <name type="scientific">Tachysurus vachellii</name>
    <name type="common">Darkbarbel catfish</name>
    <name type="synonym">Pelteobagrus vachellii</name>
    <dbReference type="NCBI Taxonomy" id="175792"/>
    <lineage>
        <taxon>Eukaryota</taxon>
        <taxon>Metazoa</taxon>
        <taxon>Chordata</taxon>
        <taxon>Craniata</taxon>
        <taxon>Vertebrata</taxon>
        <taxon>Euteleostomi</taxon>
        <taxon>Actinopterygii</taxon>
        <taxon>Neopterygii</taxon>
        <taxon>Teleostei</taxon>
        <taxon>Ostariophysi</taxon>
        <taxon>Siluriformes</taxon>
        <taxon>Bagridae</taxon>
        <taxon>Tachysurus</taxon>
    </lineage>
</organism>
<evidence type="ECO:0000256" key="1">
    <source>
        <dbReference type="RuleBase" id="RU000411"/>
    </source>
</evidence>
<dbReference type="InterPro" id="IPR042178">
    <property type="entry name" value="Serpin_sf_1"/>
</dbReference>
<gene>
    <name evidence="4" type="ORF">Q7C36_009275</name>
</gene>
<dbReference type="InterPro" id="IPR042185">
    <property type="entry name" value="Serpin_sf_2"/>
</dbReference>
<feature type="domain" description="Serpin" evidence="3">
    <location>
        <begin position="34"/>
        <end position="394"/>
    </location>
</feature>
<dbReference type="AlphaFoldDB" id="A0AA88N8G9"/>
<dbReference type="SUPFAM" id="SSF56574">
    <property type="entry name" value="Serpins"/>
    <property type="match status" value="1"/>
</dbReference>
<dbReference type="Gene3D" id="2.30.39.10">
    <property type="entry name" value="Alpha-1-antitrypsin, domain 1"/>
    <property type="match status" value="1"/>
</dbReference>
<feature type="signal peptide" evidence="2">
    <location>
        <begin position="1"/>
        <end position="22"/>
    </location>
</feature>
<dbReference type="Proteomes" id="UP001187315">
    <property type="component" value="Unassembled WGS sequence"/>
</dbReference>
<dbReference type="GO" id="GO:0004867">
    <property type="term" value="F:serine-type endopeptidase inhibitor activity"/>
    <property type="evidence" value="ECO:0007669"/>
    <property type="project" value="InterPro"/>
</dbReference>
<keyword evidence="2" id="KW-0732">Signal</keyword>
<dbReference type="PROSITE" id="PS00284">
    <property type="entry name" value="SERPIN"/>
    <property type="match status" value="1"/>
</dbReference>
<dbReference type="PANTHER" id="PTHR11461:SF129">
    <property type="entry name" value="SERPIN E3"/>
    <property type="match status" value="1"/>
</dbReference>
<keyword evidence="5" id="KW-1185">Reference proteome</keyword>
<evidence type="ECO:0000259" key="3">
    <source>
        <dbReference type="SMART" id="SM00093"/>
    </source>
</evidence>
<evidence type="ECO:0000313" key="4">
    <source>
        <dbReference type="EMBL" id="KAK2850492.1"/>
    </source>
</evidence>
<name>A0AA88N8G9_TACVA</name>
<dbReference type="SMART" id="SM00093">
    <property type="entry name" value="SERPIN"/>
    <property type="match status" value="1"/>
</dbReference>
<proteinExistence type="inferred from homology"/>
<accession>A0AA88N8G9</accession>
<reference evidence="4" key="1">
    <citation type="submission" date="2023-08" db="EMBL/GenBank/DDBJ databases">
        <title>Pelteobagrus vachellii genome.</title>
        <authorList>
            <person name="Liu H."/>
        </authorList>
    </citation>
    <scope>NUCLEOTIDE SEQUENCE</scope>
    <source>
        <strain evidence="4">PRFRI_2022a</strain>
        <tissue evidence="4">Muscle</tissue>
    </source>
</reference>
<protein>
    <recommendedName>
        <fullName evidence="3">Serpin domain-containing protein</fullName>
    </recommendedName>
</protein>
<dbReference type="InterPro" id="IPR036186">
    <property type="entry name" value="Serpin_sf"/>
</dbReference>
<feature type="chain" id="PRO_5041639674" description="Serpin domain-containing protein" evidence="2">
    <location>
        <begin position="23"/>
        <end position="396"/>
    </location>
</feature>
<dbReference type="Gene3D" id="3.30.497.10">
    <property type="entry name" value="Antithrombin, subunit I, domain 2"/>
    <property type="match status" value="1"/>
</dbReference>
<dbReference type="InterPro" id="IPR000215">
    <property type="entry name" value="Serpin_fam"/>
</dbReference>
<comment type="similarity">
    <text evidence="1">Belongs to the serpin family.</text>
</comment>
<comment type="caution">
    <text evidence="4">The sequence shown here is derived from an EMBL/GenBank/DDBJ whole genome shotgun (WGS) entry which is preliminary data.</text>
</comment>
<dbReference type="InterPro" id="IPR023795">
    <property type="entry name" value="Serpin_CS"/>
</dbReference>
<evidence type="ECO:0000256" key="2">
    <source>
        <dbReference type="SAM" id="SignalP"/>
    </source>
</evidence>
<dbReference type="EMBL" id="JAVHJS010000008">
    <property type="protein sequence ID" value="KAK2850492.1"/>
    <property type="molecule type" value="Genomic_DNA"/>
</dbReference>